<dbReference type="HOGENOM" id="CLU_1446640_0_0_0"/>
<dbReference type="Proteomes" id="UP000006860">
    <property type="component" value="Chromosome"/>
</dbReference>
<organism evidence="1 2">
    <name type="scientific">Rubinisphaera brasiliensis (strain ATCC 49424 / DSM 5305 / JCM 21570 / IAM 15109 / NBRC 103401 / IFAM 1448)</name>
    <name type="common">Planctomyces brasiliensis</name>
    <dbReference type="NCBI Taxonomy" id="756272"/>
    <lineage>
        <taxon>Bacteria</taxon>
        <taxon>Pseudomonadati</taxon>
        <taxon>Planctomycetota</taxon>
        <taxon>Planctomycetia</taxon>
        <taxon>Planctomycetales</taxon>
        <taxon>Planctomycetaceae</taxon>
        <taxon>Rubinisphaera</taxon>
    </lineage>
</organism>
<accession>F0SLK4</accession>
<keyword evidence="2" id="KW-1185">Reference proteome</keyword>
<sequence length="187" mass="20900">MGYSAAPHFPSPRFLPKAVPANRGQFMPDISRLICSPFVGRASFRFTLLTGLVLLGVAGCTQMAAVLNPPMLNSSTYEEEVKKREDYLANHSPDALRWLVVNRLKNGMSRADVNTVIGEDGERVFDDSDILASEGAHYRSDDMVYRWGPDSDGNVYLFVFRDDHLVNLESFHESIPEVPPRGAFHEP</sequence>
<dbReference type="AlphaFoldDB" id="F0SLK4"/>
<protein>
    <submittedName>
        <fullName evidence="1">Uncharacterized protein</fullName>
    </submittedName>
</protein>
<dbReference type="EMBL" id="CP002546">
    <property type="protein sequence ID" value="ADY57687.1"/>
    <property type="molecule type" value="Genomic_DNA"/>
</dbReference>
<dbReference type="KEGG" id="pbs:Plabr_0057"/>
<reference evidence="2" key="1">
    <citation type="submission" date="2011-02" db="EMBL/GenBank/DDBJ databases">
        <title>The complete genome of Planctomyces brasiliensis DSM 5305.</title>
        <authorList>
            <person name="Lucas S."/>
            <person name="Copeland A."/>
            <person name="Lapidus A."/>
            <person name="Bruce D."/>
            <person name="Goodwin L."/>
            <person name="Pitluck S."/>
            <person name="Kyrpides N."/>
            <person name="Mavromatis K."/>
            <person name="Pagani I."/>
            <person name="Ivanova N."/>
            <person name="Ovchinnikova G."/>
            <person name="Lu M."/>
            <person name="Detter J.C."/>
            <person name="Han C."/>
            <person name="Land M."/>
            <person name="Hauser L."/>
            <person name="Markowitz V."/>
            <person name="Cheng J.-F."/>
            <person name="Hugenholtz P."/>
            <person name="Woyke T."/>
            <person name="Wu D."/>
            <person name="Tindall B."/>
            <person name="Pomrenke H.G."/>
            <person name="Brambilla E."/>
            <person name="Klenk H.-P."/>
            <person name="Eisen J.A."/>
        </authorList>
    </citation>
    <scope>NUCLEOTIDE SEQUENCE [LARGE SCALE GENOMIC DNA]</scope>
    <source>
        <strain evidence="2">ATCC 49424 / DSM 5305 / JCM 21570 / NBRC 103401 / IFAM 1448</strain>
    </source>
</reference>
<dbReference type="STRING" id="756272.Plabr_0057"/>
<gene>
    <name evidence="1" type="ordered locus">Plabr_0057</name>
</gene>
<evidence type="ECO:0000313" key="1">
    <source>
        <dbReference type="EMBL" id="ADY57687.1"/>
    </source>
</evidence>
<proteinExistence type="predicted"/>
<evidence type="ECO:0000313" key="2">
    <source>
        <dbReference type="Proteomes" id="UP000006860"/>
    </source>
</evidence>
<name>F0SLK4_RUBBR</name>